<dbReference type="InterPro" id="IPR041577">
    <property type="entry name" value="RT_RNaseH_2"/>
</dbReference>
<evidence type="ECO:0000259" key="12">
    <source>
        <dbReference type="PROSITE" id="PS50878"/>
    </source>
</evidence>
<dbReference type="GO" id="GO:0015074">
    <property type="term" value="P:DNA integration"/>
    <property type="evidence" value="ECO:0007669"/>
    <property type="project" value="UniProtKB-KW"/>
</dbReference>
<evidence type="ECO:0000313" key="15">
    <source>
        <dbReference type="Proteomes" id="UP000683360"/>
    </source>
</evidence>
<dbReference type="CDD" id="cd09274">
    <property type="entry name" value="RNase_HI_RT_Ty3"/>
    <property type="match status" value="1"/>
</dbReference>
<evidence type="ECO:0000256" key="10">
    <source>
        <dbReference type="ARBA" id="ARBA00023268"/>
    </source>
</evidence>
<organism evidence="14 15">
    <name type="scientific">Mytilus edulis</name>
    <name type="common">Blue mussel</name>
    <dbReference type="NCBI Taxonomy" id="6550"/>
    <lineage>
        <taxon>Eukaryota</taxon>
        <taxon>Metazoa</taxon>
        <taxon>Spiralia</taxon>
        <taxon>Lophotrochozoa</taxon>
        <taxon>Mollusca</taxon>
        <taxon>Bivalvia</taxon>
        <taxon>Autobranchia</taxon>
        <taxon>Pteriomorphia</taxon>
        <taxon>Mytilida</taxon>
        <taxon>Mytiloidea</taxon>
        <taxon>Mytilidae</taxon>
        <taxon>Mytilinae</taxon>
        <taxon>Mytilus</taxon>
    </lineage>
</organism>
<dbReference type="CDD" id="cd01647">
    <property type="entry name" value="RT_LTR"/>
    <property type="match status" value="1"/>
</dbReference>
<dbReference type="InterPro" id="IPR041588">
    <property type="entry name" value="Integrase_H2C2"/>
</dbReference>
<dbReference type="PANTHER" id="PTHR37984">
    <property type="entry name" value="PROTEIN CBG26694"/>
    <property type="match status" value="1"/>
</dbReference>
<dbReference type="SUPFAM" id="SSF50630">
    <property type="entry name" value="Acid proteases"/>
    <property type="match status" value="1"/>
</dbReference>
<dbReference type="GO" id="GO:0004190">
    <property type="term" value="F:aspartic-type endopeptidase activity"/>
    <property type="evidence" value="ECO:0007669"/>
    <property type="project" value="InterPro"/>
</dbReference>
<evidence type="ECO:0000256" key="7">
    <source>
        <dbReference type="ARBA" id="ARBA00022884"/>
    </source>
</evidence>
<evidence type="ECO:0000313" key="14">
    <source>
        <dbReference type="EMBL" id="CAG2243307.1"/>
    </source>
</evidence>
<feature type="compositionally biased region" description="Polar residues" evidence="11">
    <location>
        <begin position="1564"/>
        <end position="1574"/>
    </location>
</feature>
<feature type="compositionally biased region" description="Low complexity" evidence="11">
    <location>
        <begin position="1543"/>
        <end position="1554"/>
    </location>
</feature>
<dbReference type="InterPro" id="IPR005162">
    <property type="entry name" value="Retrotrans_gag_dom"/>
</dbReference>
<dbReference type="SUPFAM" id="SSF56672">
    <property type="entry name" value="DNA/RNA polymerases"/>
    <property type="match status" value="1"/>
</dbReference>
<dbReference type="InterPro" id="IPR050951">
    <property type="entry name" value="Retrovirus_Pol_polyprotein"/>
</dbReference>
<dbReference type="Gene3D" id="3.30.70.270">
    <property type="match status" value="2"/>
</dbReference>
<dbReference type="InterPro" id="IPR001969">
    <property type="entry name" value="Aspartic_peptidase_AS"/>
</dbReference>
<dbReference type="OrthoDB" id="116078at2759"/>
<dbReference type="PROSITE" id="PS50994">
    <property type="entry name" value="INTEGRASE"/>
    <property type="match status" value="1"/>
</dbReference>
<evidence type="ECO:0000256" key="3">
    <source>
        <dbReference type="ARBA" id="ARBA00022722"/>
    </source>
</evidence>
<name>A0A8S3UAD7_MYTED</name>
<dbReference type="Gene3D" id="3.30.420.10">
    <property type="entry name" value="Ribonuclease H-like superfamily/Ribonuclease H"/>
    <property type="match status" value="1"/>
</dbReference>
<evidence type="ECO:0000256" key="11">
    <source>
        <dbReference type="SAM" id="MobiDB-lite"/>
    </source>
</evidence>
<dbReference type="InterPro" id="IPR043502">
    <property type="entry name" value="DNA/RNA_pol_sf"/>
</dbReference>
<evidence type="ECO:0000256" key="9">
    <source>
        <dbReference type="ARBA" id="ARBA00022918"/>
    </source>
</evidence>
<feature type="region of interest" description="Disordered" evidence="11">
    <location>
        <begin position="1536"/>
        <end position="1585"/>
    </location>
</feature>
<dbReference type="FunFam" id="1.10.340.70:FF:000001">
    <property type="entry name" value="Retrovirus-related Pol polyprotein from transposon gypsy-like Protein"/>
    <property type="match status" value="1"/>
</dbReference>
<dbReference type="InterPro" id="IPR036397">
    <property type="entry name" value="RNaseH_sf"/>
</dbReference>
<keyword evidence="10" id="KW-0511">Multifunctional enzyme</keyword>
<keyword evidence="8" id="KW-0229">DNA integration</keyword>
<comment type="caution">
    <text evidence="14">The sequence shown here is derived from an EMBL/GenBank/DDBJ whole genome shotgun (WGS) entry which is preliminary data.</text>
</comment>
<keyword evidence="5" id="KW-0378">Hydrolase</keyword>
<dbReference type="PROSITE" id="PS00141">
    <property type="entry name" value="ASP_PROTEASE"/>
    <property type="match status" value="1"/>
</dbReference>
<dbReference type="InterPro" id="IPR000477">
    <property type="entry name" value="RT_dom"/>
</dbReference>
<dbReference type="Pfam" id="PF17919">
    <property type="entry name" value="RT_RNaseH_2"/>
    <property type="match status" value="1"/>
</dbReference>
<evidence type="ECO:0000259" key="13">
    <source>
        <dbReference type="PROSITE" id="PS50994"/>
    </source>
</evidence>
<dbReference type="Pfam" id="PF00665">
    <property type="entry name" value="rve"/>
    <property type="match status" value="1"/>
</dbReference>
<evidence type="ECO:0000256" key="4">
    <source>
        <dbReference type="ARBA" id="ARBA00022759"/>
    </source>
</evidence>
<keyword evidence="2" id="KW-0548">Nucleotidyltransferase</keyword>
<keyword evidence="7" id="KW-0694">RNA-binding</keyword>
<dbReference type="Gene3D" id="2.40.70.10">
    <property type="entry name" value="Acid Proteases"/>
    <property type="match status" value="1"/>
</dbReference>
<dbReference type="InterPro" id="IPR021109">
    <property type="entry name" value="Peptidase_aspartic_dom_sf"/>
</dbReference>
<dbReference type="Gene3D" id="3.10.10.10">
    <property type="entry name" value="HIV Type 1 Reverse Transcriptase, subunit A, domain 1"/>
    <property type="match status" value="1"/>
</dbReference>
<proteinExistence type="predicted"/>
<dbReference type="CDD" id="cd00303">
    <property type="entry name" value="retropepsin_like"/>
    <property type="match status" value="1"/>
</dbReference>
<dbReference type="Pfam" id="PF17921">
    <property type="entry name" value="Integrase_H2C2"/>
    <property type="match status" value="1"/>
</dbReference>
<keyword evidence="15" id="KW-1185">Reference proteome</keyword>
<feature type="region of interest" description="Disordered" evidence="11">
    <location>
        <begin position="1"/>
        <end position="30"/>
    </location>
</feature>
<keyword evidence="6" id="KW-0460">Magnesium</keyword>
<dbReference type="Pfam" id="PF00078">
    <property type="entry name" value="RVT_1"/>
    <property type="match status" value="1"/>
</dbReference>
<dbReference type="GO" id="GO:0003723">
    <property type="term" value="F:RNA binding"/>
    <property type="evidence" value="ECO:0007669"/>
    <property type="project" value="UniProtKB-KW"/>
</dbReference>
<evidence type="ECO:0000256" key="2">
    <source>
        <dbReference type="ARBA" id="ARBA00022695"/>
    </source>
</evidence>
<dbReference type="Pfam" id="PF03732">
    <property type="entry name" value="Retrotrans_gag"/>
    <property type="match status" value="1"/>
</dbReference>
<evidence type="ECO:0008006" key="16">
    <source>
        <dbReference type="Google" id="ProtNLM"/>
    </source>
</evidence>
<reference evidence="14" key="1">
    <citation type="submission" date="2021-03" db="EMBL/GenBank/DDBJ databases">
        <authorList>
            <person name="Bekaert M."/>
        </authorList>
    </citation>
    <scope>NUCLEOTIDE SEQUENCE</scope>
</reference>
<dbReference type="GO" id="GO:0004519">
    <property type="term" value="F:endonuclease activity"/>
    <property type="evidence" value="ECO:0007669"/>
    <property type="project" value="UniProtKB-KW"/>
</dbReference>
<evidence type="ECO:0000256" key="8">
    <source>
        <dbReference type="ARBA" id="ARBA00022908"/>
    </source>
</evidence>
<dbReference type="PANTHER" id="PTHR37984:SF5">
    <property type="entry name" value="PROTEIN NYNRIN-LIKE"/>
    <property type="match status" value="1"/>
</dbReference>
<dbReference type="FunFam" id="3.30.70.270:FF:000020">
    <property type="entry name" value="Transposon Tf2-6 polyprotein-like Protein"/>
    <property type="match status" value="1"/>
</dbReference>
<protein>
    <recommendedName>
        <fullName evidence="16">Endonuclease</fullName>
    </recommendedName>
</protein>
<dbReference type="InterPro" id="IPR012337">
    <property type="entry name" value="RNaseH-like_sf"/>
</dbReference>
<evidence type="ECO:0000256" key="5">
    <source>
        <dbReference type="ARBA" id="ARBA00022801"/>
    </source>
</evidence>
<keyword evidence="9" id="KW-0695">RNA-directed DNA polymerase</keyword>
<dbReference type="PROSITE" id="PS50878">
    <property type="entry name" value="RT_POL"/>
    <property type="match status" value="1"/>
</dbReference>
<dbReference type="GO" id="GO:0006508">
    <property type="term" value="P:proteolysis"/>
    <property type="evidence" value="ECO:0007669"/>
    <property type="project" value="InterPro"/>
</dbReference>
<feature type="compositionally biased region" description="Polar residues" evidence="11">
    <location>
        <begin position="19"/>
        <end position="29"/>
    </location>
</feature>
<keyword evidence="3" id="KW-0540">Nuclease</keyword>
<feature type="domain" description="Reverse transcriptase" evidence="12">
    <location>
        <begin position="762"/>
        <end position="952"/>
    </location>
</feature>
<dbReference type="EMBL" id="CAJPWZ010002699">
    <property type="protein sequence ID" value="CAG2243307.1"/>
    <property type="molecule type" value="Genomic_DNA"/>
</dbReference>
<dbReference type="Proteomes" id="UP000683360">
    <property type="component" value="Unassembled WGS sequence"/>
</dbReference>
<dbReference type="InterPro" id="IPR043128">
    <property type="entry name" value="Rev_trsase/Diguanyl_cyclase"/>
</dbReference>
<evidence type="ECO:0000256" key="6">
    <source>
        <dbReference type="ARBA" id="ARBA00022842"/>
    </source>
</evidence>
<gene>
    <name evidence="14" type="ORF">MEDL_55435</name>
</gene>
<feature type="domain" description="Integrase catalytic" evidence="13">
    <location>
        <begin position="1427"/>
        <end position="1514"/>
    </location>
</feature>
<evidence type="ECO:0000256" key="1">
    <source>
        <dbReference type="ARBA" id="ARBA00022679"/>
    </source>
</evidence>
<dbReference type="GO" id="GO:0003964">
    <property type="term" value="F:RNA-directed DNA polymerase activity"/>
    <property type="evidence" value="ECO:0007669"/>
    <property type="project" value="UniProtKB-KW"/>
</dbReference>
<keyword evidence="1" id="KW-0808">Transferase</keyword>
<sequence length="1677" mass="190173">MVIMSDENSEPSIEHNEYQSDSETDSNIQSLSSGSLLSDGFLEDNEIVGLTEFDLQNVGDVNSPDNTANFEPEINVLLAEASPITSTPQPLNVTEIPTESVDLPIKIQTTSIMSKLVRCREFSGYPQDNAKGFFSEFESYALLHELPETDKRRIAAFHLHLKGPALTWYNSLSDESKSSWITICVLFKEKYINFSWQSATVIMESEIFQNMVLSPGQSLEDYFSQLSEKAQILRKHDHELVAKFISGLPEKMSFFVRAGQPVDAHHALTSAKMAEACGYRQHGDSINALKHENKHAPRQLPGKSNIIDSNQSEVIRDLQNQVAILTDLVQGKHKEHVQSEPSHSDVHDIRDQIGQLSGLITSMAVREVPHKEPKRPENTSTNYANTSRFDSAEWKQNQPGCGAQSSGLTSSIGADFDKNSTKDKFLYITVLFGDLRIAALVDTGSSINVISKSLYDSISNRHKLYFEQLSESEIRLANNDKIRINGISKLQATIHQKNEIIETYIIPKTSHPLILGTEYLRENKIVLDFSDFSCNQRTVPVKTGKRIELEPNTEYLTFGKLPNYVTVGLQGICVNSKFSVNHKFLVAKSLVVVPVNRKVPIKLLNASNVKITIPKGKNIAEFSTLSNEYTYVAMSEKTEIPEVQNIQLVANENGLRTDNSEQQCDITDSPDRQEILTKIKTDFDLSDHLTHDQKSELAECLLDNLDLFVTKENPNLGYTHLVEHKIHLKPNAVGKHHKPYRLPPYKREVLREQLDNLLEQGIVVPVSEQEELPITSPIVLVTKRNEASNSKTSTQSYRFVCDFRHLNAQTEDFKYVIPNLQELTESFAEIVPNYITSIDLSSGFFQMGISAESSRYTAFNTCFGTYKFLRLPMGLKTAPNTFQLLMDKVLRGLKFRTCLCYLDDVLICSETFEKHLDDIKEIFKRFRDAGLKLGQKKCHFASETCIFLGHEISKHGIRPPKDRVKAIVDFPAPQNIKQLRRTIGLFNWFKKFIPNFSAIISPLTKLLKKNQKFEWKIEQSTAFQNLKTHLVNTDNLSFPRFDLPFILAVDTSSKGIGYMLYQKDPTKEKPNIIRFGSKSLSRWQQSYGPTKLELLGMVTSILDCADYLRGTQFIVECDHQALQPLFMKQFKGAIYERWLAILQQFTFEIQYKPAEQMKVADALSRCENPQNIPIESPAEDDPFFPLVTENTGEIRLPGGVKFVDLFESNDNTDVVVQAIDIVADKHIDLYSVETDEHDSLNDPYDADTDESDSYVHNRKKKFGRNNQNVEQLANTLRDFQVGANTSNIKKLQRKDSDLKKIIAYLEDDVLPDSQKESRRILLESCDFILVDDVLYHRRKAKSERTKNMSEFQLVIPKQLISQILKITHDSPLGGHSGIQNTLDSVRERYYFARMGKIISEYVQSCHECQSRKVSNLKTKAKIVAYPTPSEPFQVWQMDIFGPLVSSNNANTYVFTAVDAFSNFLFAVPLRNNDAISVSQAIFNFFCNFGVSVISDQGSEFIAKCTMEIQQEREIFAVPRLKLAHIRVPLPAPYFNLQTDESENSSSKSDNSSSSVDRDTSENSKSISTNVTTESDALDTDVVSQHDTTNLNRLRRNIQKPVRYRDDNFIDPDKIVDSCENNQLKVKRILAKRKDGANFVYLIQKVGEPAQNAIWLPLSKLPPKAQTLLLSRPPPLIQ</sequence>
<dbReference type="InterPro" id="IPR001584">
    <property type="entry name" value="Integrase_cat-core"/>
</dbReference>
<keyword evidence="4" id="KW-0255">Endonuclease</keyword>
<dbReference type="Gene3D" id="1.10.340.70">
    <property type="match status" value="1"/>
</dbReference>
<dbReference type="SUPFAM" id="SSF53098">
    <property type="entry name" value="Ribonuclease H-like"/>
    <property type="match status" value="1"/>
</dbReference>
<accession>A0A8S3UAD7</accession>